<dbReference type="InterPro" id="IPR029052">
    <property type="entry name" value="Metallo-depent_PP-like"/>
</dbReference>
<dbReference type="OrthoDB" id="45007at2759"/>
<organism evidence="1 2">
    <name type="scientific">Cocos nucifera</name>
    <name type="common">Coconut palm</name>
    <dbReference type="NCBI Taxonomy" id="13894"/>
    <lineage>
        <taxon>Eukaryota</taxon>
        <taxon>Viridiplantae</taxon>
        <taxon>Streptophyta</taxon>
        <taxon>Embryophyta</taxon>
        <taxon>Tracheophyta</taxon>
        <taxon>Spermatophyta</taxon>
        <taxon>Magnoliopsida</taxon>
        <taxon>Liliopsida</taxon>
        <taxon>Arecaceae</taxon>
        <taxon>Arecoideae</taxon>
        <taxon>Cocoseae</taxon>
        <taxon>Attaleinae</taxon>
        <taxon>Cocos</taxon>
    </lineage>
</organism>
<dbReference type="Proteomes" id="UP000797356">
    <property type="component" value="Chromosome 6"/>
</dbReference>
<dbReference type="AlphaFoldDB" id="A0A8K0ID14"/>
<dbReference type="Gene3D" id="3.60.21.10">
    <property type="match status" value="1"/>
</dbReference>
<protein>
    <submittedName>
        <fullName evidence="1">Uncharacterized protein</fullName>
    </submittedName>
</protein>
<sequence length="81" mass="9582">MFDLPFLLGCWYSSGAYYGPEGSFEEPMGRDSLQELWQKYTVDIAFCVHVHNYERTRPIYQNTFVCNNRTIIMVHLQKPPM</sequence>
<dbReference type="PANTHER" id="PTHR45778:SF6">
    <property type="entry name" value="INACTIVE PURPLE ACID PHOSPHATASE 24-RELATED"/>
    <property type="match status" value="1"/>
</dbReference>
<reference evidence="1" key="2">
    <citation type="submission" date="2019-07" db="EMBL/GenBank/DDBJ databases">
        <authorList>
            <person name="Yang Y."/>
            <person name="Bocs S."/>
            <person name="Baudouin L."/>
        </authorList>
    </citation>
    <scope>NUCLEOTIDE SEQUENCE</scope>
    <source>
        <tissue evidence="1">Spear leaf of Hainan Tall coconut</tissue>
    </source>
</reference>
<reference evidence="1" key="1">
    <citation type="journal article" date="2017" name="Gigascience">
        <title>The genome draft of coconut (Cocos nucifera).</title>
        <authorList>
            <person name="Xiao Y."/>
            <person name="Xu P."/>
            <person name="Fan H."/>
            <person name="Baudouin L."/>
            <person name="Xia W."/>
            <person name="Bocs S."/>
            <person name="Xu J."/>
            <person name="Li Q."/>
            <person name="Guo A."/>
            <person name="Zhou L."/>
            <person name="Li J."/>
            <person name="Wu Y."/>
            <person name="Ma Z."/>
            <person name="Armero A."/>
            <person name="Issali A.E."/>
            <person name="Liu N."/>
            <person name="Peng M."/>
            <person name="Yang Y."/>
        </authorList>
    </citation>
    <scope>NUCLEOTIDE SEQUENCE</scope>
    <source>
        <tissue evidence="1">Spear leaf of Hainan Tall coconut</tissue>
    </source>
</reference>
<dbReference type="SUPFAM" id="SSF56300">
    <property type="entry name" value="Metallo-dependent phosphatases"/>
    <property type="match status" value="1"/>
</dbReference>
<evidence type="ECO:0000313" key="2">
    <source>
        <dbReference type="Proteomes" id="UP000797356"/>
    </source>
</evidence>
<keyword evidence="2" id="KW-1185">Reference proteome</keyword>
<proteinExistence type="predicted"/>
<dbReference type="EMBL" id="CM017877">
    <property type="protein sequence ID" value="KAG1347790.1"/>
    <property type="molecule type" value="Genomic_DNA"/>
</dbReference>
<name>A0A8K0ID14_COCNU</name>
<gene>
    <name evidence="1" type="ORF">COCNU_06G016190</name>
</gene>
<evidence type="ECO:0000313" key="1">
    <source>
        <dbReference type="EMBL" id="KAG1347790.1"/>
    </source>
</evidence>
<accession>A0A8K0ID14</accession>
<dbReference type="PANTHER" id="PTHR45778">
    <property type="entry name" value="PURPLE ACID PHOSPHATASE-RELATED"/>
    <property type="match status" value="1"/>
</dbReference>
<comment type="caution">
    <text evidence="1">The sequence shown here is derived from an EMBL/GenBank/DDBJ whole genome shotgun (WGS) entry which is preliminary data.</text>
</comment>